<reference evidence="1 2" key="1">
    <citation type="submission" date="2024-01" db="EMBL/GenBank/DDBJ databases">
        <authorList>
            <person name="Botero Cardona J."/>
        </authorList>
    </citation>
    <scope>NUCLEOTIDE SEQUENCE [LARGE SCALE GENOMIC DNA]</scope>
    <source>
        <strain evidence="1 2">LMG 33000</strain>
    </source>
</reference>
<evidence type="ECO:0000313" key="2">
    <source>
        <dbReference type="Proteomes" id="UP001314241"/>
    </source>
</evidence>
<keyword evidence="2" id="KW-1185">Reference proteome</keyword>
<evidence type="ECO:0000313" key="1">
    <source>
        <dbReference type="EMBL" id="CAK8053827.1"/>
    </source>
</evidence>
<dbReference type="Proteomes" id="UP001314241">
    <property type="component" value="Unassembled WGS sequence"/>
</dbReference>
<comment type="caution">
    <text evidence="1">The sequence shown here is derived from an EMBL/GenBank/DDBJ whole genome shotgun (WGS) entry which is preliminary data.</text>
</comment>
<proteinExistence type="predicted"/>
<accession>A0ABM9N3V6</accession>
<name>A0ABM9N3V6_9LACO</name>
<dbReference type="EMBL" id="CAWVOH010000001">
    <property type="protein sequence ID" value="CAK8053827.1"/>
    <property type="molecule type" value="Genomic_DNA"/>
</dbReference>
<protein>
    <submittedName>
        <fullName evidence="1">Uncharacterized protein</fullName>
    </submittedName>
</protein>
<sequence length="184" mass="21481">MKIHTLGPVGTDSYQAAQHYQTDEEIVLHSSFEEVLTNLAAYRGDQVLLPVAFRSNQIQNLNFANFNYNNWDKVKIHTTFVLDLMPLIVLENTKYQRPIATLHAATETLMREYLAQVGLDNIRGPELIFAPSKPEAFRRFRIEQDWFTIVSAQQYEKSDLADDDRYQVRQTLRPEMVWVLYDIL</sequence>
<organism evidence="1 2">
    <name type="scientific">Eupransor demetentiae</name>
    <dbReference type="NCBI Taxonomy" id="3109584"/>
    <lineage>
        <taxon>Bacteria</taxon>
        <taxon>Bacillati</taxon>
        <taxon>Bacillota</taxon>
        <taxon>Bacilli</taxon>
        <taxon>Lactobacillales</taxon>
        <taxon>Lactobacillaceae</taxon>
        <taxon>Eupransor</taxon>
    </lineage>
</organism>
<gene>
    <name evidence="1" type="ORF">R54876_GBNLAHCA_00386</name>
</gene>
<dbReference type="RefSeq" id="WP_349641376.1">
    <property type="nucleotide sequence ID" value="NZ_CAWVOH010000001.1"/>
</dbReference>